<feature type="compositionally biased region" description="Polar residues" evidence="5">
    <location>
        <begin position="87"/>
        <end position="98"/>
    </location>
</feature>
<evidence type="ECO:0000313" key="8">
    <source>
        <dbReference type="Proteomes" id="UP000703269"/>
    </source>
</evidence>
<dbReference type="GO" id="GO:0030001">
    <property type="term" value="P:metal ion transport"/>
    <property type="evidence" value="ECO:0007669"/>
    <property type="project" value="InterPro"/>
</dbReference>
<organism evidence="7 8">
    <name type="scientific">Phanerochaete sordida</name>
    <dbReference type="NCBI Taxonomy" id="48140"/>
    <lineage>
        <taxon>Eukaryota</taxon>
        <taxon>Fungi</taxon>
        <taxon>Dikarya</taxon>
        <taxon>Basidiomycota</taxon>
        <taxon>Agaricomycotina</taxon>
        <taxon>Agaricomycetes</taxon>
        <taxon>Polyporales</taxon>
        <taxon>Phanerochaetaceae</taxon>
        <taxon>Phanerochaete</taxon>
    </lineage>
</organism>
<dbReference type="GO" id="GO:0006511">
    <property type="term" value="P:ubiquitin-dependent protein catabolic process"/>
    <property type="evidence" value="ECO:0007669"/>
    <property type="project" value="TreeGrafter"/>
</dbReference>
<keyword evidence="4 6" id="KW-0472">Membrane</keyword>
<dbReference type="Proteomes" id="UP000703269">
    <property type="component" value="Unassembled WGS sequence"/>
</dbReference>
<dbReference type="InterPro" id="IPR019325">
    <property type="entry name" value="NEDD4/Bsd2"/>
</dbReference>
<dbReference type="AlphaFoldDB" id="A0A9P3LI40"/>
<dbReference type="GO" id="GO:0016020">
    <property type="term" value="C:membrane"/>
    <property type="evidence" value="ECO:0007669"/>
    <property type="project" value="UniProtKB-SubCell"/>
</dbReference>
<dbReference type="CDD" id="cd22212">
    <property type="entry name" value="NDFIP-like"/>
    <property type="match status" value="1"/>
</dbReference>
<dbReference type="OrthoDB" id="10003116at2759"/>
<accession>A0A9P3LI40</accession>
<comment type="subcellular location">
    <subcellularLocation>
        <location evidence="1">Membrane</location>
        <topology evidence="1">Multi-pass membrane protein</topology>
    </subcellularLocation>
</comment>
<gene>
    <name evidence="7" type="ORF">PsYK624_109550</name>
</gene>
<evidence type="ECO:0000256" key="1">
    <source>
        <dbReference type="ARBA" id="ARBA00004141"/>
    </source>
</evidence>
<evidence type="ECO:0008006" key="9">
    <source>
        <dbReference type="Google" id="ProtNLM"/>
    </source>
</evidence>
<evidence type="ECO:0000256" key="4">
    <source>
        <dbReference type="ARBA" id="ARBA00023136"/>
    </source>
</evidence>
<feature type="compositionally biased region" description="Basic and acidic residues" evidence="5">
    <location>
        <begin position="16"/>
        <end position="26"/>
    </location>
</feature>
<evidence type="ECO:0000313" key="7">
    <source>
        <dbReference type="EMBL" id="GJE94782.1"/>
    </source>
</evidence>
<keyword evidence="8" id="KW-1185">Reference proteome</keyword>
<dbReference type="GO" id="GO:0005783">
    <property type="term" value="C:endoplasmic reticulum"/>
    <property type="evidence" value="ECO:0007669"/>
    <property type="project" value="TreeGrafter"/>
</dbReference>
<sequence>MSSAQYAPLPNPRSVPDAEREMHEAFQLDDDEDEHPSESAPLVPGHTPRLPQEGRPQLNLATPPTYDFERDYDYDLPPPGSPPSPSTAYQNAIGNSNGVLPDSPVRPHPGRPSFFRRIAGALLPQHYQRVPTDAAGHRSVGGGMENDGVFANVMAKPGRTVQVRNEDGSVYMVPEEAQNQAPPTYNEAQADAVPPYWETTVTSTLDPNADMIVDELPTGSWYLFFANVFISYFFQFIGFLFTYLLHTTHAAKYGSRVGLGLTLIQFGFASRRRTAEELAGEVAPAPAWANVTVTDGDHASFSSTTYQNGTVVDVPLDSDLTSRDWVAFLLMTLGWFLLLSSFAGYFRVKRWERSIRSSAPPLTTQTQTQPDSNANAQHALGTWFSFGPDEMHIGDEVESHTMSEAEARLARDLRAAGLI</sequence>
<dbReference type="PANTHER" id="PTHR13396:SF5">
    <property type="entry name" value="NEDD4 FAMILY INTERACTING PROTEIN"/>
    <property type="match status" value="1"/>
</dbReference>
<feature type="compositionally biased region" description="Pro residues" evidence="5">
    <location>
        <begin position="76"/>
        <end position="85"/>
    </location>
</feature>
<comment type="caution">
    <text evidence="7">The sequence shown here is derived from an EMBL/GenBank/DDBJ whole genome shotgun (WGS) entry which is preliminary data.</text>
</comment>
<dbReference type="GO" id="GO:0007034">
    <property type="term" value="P:vacuolar transport"/>
    <property type="evidence" value="ECO:0007669"/>
    <property type="project" value="InterPro"/>
</dbReference>
<evidence type="ECO:0000256" key="6">
    <source>
        <dbReference type="SAM" id="Phobius"/>
    </source>
</evidence>
<dbReference type="GO" id="GO:0048471">
    <property type="term" value="C:perinuclear region of cytoplasm"/>
    <property type="evidence" value="ECO:0007669"/>
    <property type="project" value="TreeGrafter"/>
</dbReference>
<feature type="transmembrane region" description="Helical" evidence="6">
    <location>
        <begin position="325"/>
        <end position="346"/>
    </location>
</feature>
<dbReference type="GO" id="GO:0031398">
    <property type="term" value="P:positive regulation of protein ubiquitination"/>
    <property type="evidence" value="ECO:0007669"/>
    <property type="project" value="TreeGrafter"/>
</dbReference>
<reference evidence="7 8" key="1">
    <citation type="submission" date="2021-08" db="EMBL/GenBank/DDBJ databases">
        <title>Draft Genome Sequence of Phanerochaete sordida strain YK-624.</title>
        <authorList>
            <person name="Mori T."/>
            <person name="Dohra H."/>
            <person name="Suzuki T."/>
            <person name="Kawagishi H."/>
            <person name="Hirai H."/>
        </authorList>
    </citation>
    <scope>NUCLEOTIDE SEQUENCE [LARGE SCALE GENOMIC DNA]</scope>
    <source>
        <strain evidence="7 8">YK-624</strain>
    </source>
</reference>
<keyword evidence="2 6" id="KW-0812">Transmembrane</keyword>
<evidence type="ECO:0000256" key="3">
    <source>
        <dbReference type="ARBA" id="ARBA00022989"/>
    </source>
</evidence>
<protein>
    <recommendedName>
        <fullName evidence="9">Metal homeostatis protein bsd2</fullName>
    </recommendedName>
</protein>
<keyword evidence="3 6" id="KW-1133">Transmembrane helix</keyword>
<name>A0A9P3LI40_9APHY</name>
<dbReference type="GO" id="GO:0005794">
    <property type="term" value="C:Golgi apparatus"/>
    <property type="evidence" value="ECO:0007669"/>
    <property type="project" value="TreeGrafter"/>
</dbReference>
<feature type="region of interest" description="Disordered" evidence="5">
    <location>
        <begin position="1"/>
        <end position="113"/>
    </location>
</feature>
<dbReference type="EMBL" id="BPQB01000043">
    <property type="protein sequence ID" value="GJE94782.1"/>
    <property type="molecule type" value="Genomic_DNA"/>
</dbReference>
<dbReference type="PANTHER" id="PTHR13396">
    <property type="entry name" value="NEDD4 FAMILY INTERACTING PROTEIN 1/2"/>
    <property type="match status" value="1"/>
</dbReference>
<evidence type="ECO:0000256" key="2">
    <source>
        <dbReference type="ARBA" id="ARBA00022692"/>
    </source>
</evidence>
<evidence type="ECO:0000256" key="5">
    <source>
        <dbReference type="SAM" id="MobiDB-lite"/>
    </source>
</evidence>
<dbReference type="Pfam" id="PF10176">
    <property type="entry name" value="NEDD4_Bsd2"/>
    <property type="match status" value="1"/>
</dbReference>
<proteinExistence type="predicted"/>
<feature type="transmembrane region" description="Helical" evidence="6">
    <location>
        <begin position="221"/>
        <end position="245"/>
    </location>
</feature>